<dbReference type="Proteomes" id="UP000827549">
    <property type="component" value="Chromosome 5"/>
</dbReference>
<accession>A0AAF0YEN2</accession>
<sequence length="287" mass="31997">MPAKRPRKRPIASSASAKAGSATISHKVAQATISSYHTLLKQRSALRRQLSKAAGTADIDLQTRLGKIDAQLESLGGIEAYQHASSLGQSSQRGGDTSRVLISWLNQLGLNTPGPSAKPRMLEIGALTPDNYQSCSSWIENSPMDLNSRHPDILEQDFLQRPIPATEQDQFDIISCSLVLNFVGDPADRGRMLKLCHAHLRSRPSSLLFITLPLPCVANSRYMTHDHFKRLVGSIGFTLVEEQWRESGKVACWLWRWREDSGILPEFRSKKLLNDGKKRNNFTILVE</sequence>
<dbReference type="SUPFAM" id="SSF53335">
    <property type="entry name" value="S-adenosyl-L-methionine-dependent methyltransferases"/>
    <property type="match status" value="1"/>
</dbReference>
<dbReference type="Gene3D" id="3.40.50.150">
    <property type="entry name" value="Vaccinia Virus protein VP39"/>
    <property type="match status" value="1"/>
</dbReference>
<dbReference type="RefSeq" id="XP_062629492.1">
    <property type="nucleotide sequence ID" value="XM_062773508.1"/>
</dbReference>
<keyword evidence="2 4" id="KW-0808">Transferase</keyword>
<dbReference type="GO" id="GO:0016433">
    <property type="term" value="F:rRNA (adenine) methyltransferase activity"/>
    <property type="evidence" value="ECO:0007669"/>
    <property type="project" value="UniProtKB-UniRule"/>
</dbReference>
<evidence type="ECO:0000256" key="1">
    <source>
        <dbReference type="ARBA" id="ARBA00022603"/>
    </source>
</evidence>
<feature type="binding site" evidence="4">
    <location>
        <position position="125"/>
    </location>
    <ligand>
        <name>S-adenosyl-L-methionine</name>
        <dbReference type="ChEBI" id="CHEBI:59789"/>
    </ligand>
</feature>
<evidence type="ECO:0000256" key="2">
    <source>
        <dbReference type="ARBA" id="ARBA00022679"/>
    </source>
</evidence>
<reference evidence="5" key="1">
    <citation type="submission" date="2023-10" db="EMBL/GenBank/DDBJ databases">
        <authorList>
            <person name="Noh H."/>
        </authorList>
    </citation>
    <scope>NUCLEOTIDE SEQUENCE</scope>
    <source>
        <strain evidence="5">DUCC4014</strain>
    </source>
</reference>
<dbReference type="EMBL" id="CP086718">
    <property type="protein sequence ID" value="WOO83466.1"/>
    <property type="molecule type" value="Genomic_DNA"/>
</dbReference>
<evidence type="ECO:0000313" key="5">
    <source>
        <dbReference type="EMBL" id="WOO83466.1"/>
    </source>
</evidence>
<dbReference type="AlphaFoldDB" id="A0AAF0YEN2"/>
<gene>
    <name evidence="5" type="primary">BMT2</name>
    <name evidence="5" type="ORF">LOC62_05G006989</name>
</gene>
<dbReference type="GeneID" id="87810164"/>
<dbReference type="InterPro" id="IPR021867">
    <property type="entry name" value="Bmt2/SAMTOR"/>
</dbReference>
<dbReference type="GO" id="GO:0005730">
    <property type="term" value="C:nucleolus"/>
    <property type="evidence" value="ECO:0007669"/>
    <property type="project" value="UniProtKB-SubCell"/>
</dbReference>
<keyword evidence="1 4" id="KW-0489">Methyltransferase</keyword>
<proteinExistence type="inferred from homology"/>
<evidence type="ECO:0000256" key="3">
    <source>
        <dbReference type="ARBA" id="ARBA00022691"/>
    </source>
</evidence>
<keyword evidence="6" id="KW-1185">Reference proteome</keyword>
<comment type="similarity">
    <text evidence="4">Belongs to the BMT2 family.</text>
</comment>
<dbReference type="PANTHER" id="PTHR21008">
    <property type="entry name" value="S-ADENOSYLMETHIONINE SENSOR UPSTREAM OF MTORC1-RELATED"/>
    <property type="match status" value="1"/>
</dbReference>
<comment type="subcellular location">
    <subcellularLocation>
        <location evidence="4">Nucleus</location>
        <location evidence="4">Nucleolus</location>
    </subcellularLocation>
</comment>
<dbReference type="PANTHER" id="PTHR21008:SF1">
    <property type="entry name" value="25S RRNA (ADENINE(2142)-N(1))-METHYLTRANSFERASE"/>
    <property type="match status" value="1"/>
</dbReference>
<dbReference type="InterPro" id="IPR029063">
    <property type="entry name" value="SAM-dependent_MTases_sf"/>
</dbReference>
<keyword evidence="3 4" id="KW-0949">S-adenosyl-L-methionine</keyword>
<dbReference type="HAMAP" id="MF_03044">
    <property type="entry name" value="BMT2"/>
    <property type="match status" value="1"/>
</dbReference>
<feature type="binding site" evidence="4">
    <location>
        <position position="145"/>
    </location>
    <ligand>
        <name>S-adenosyl-L-methionine</name>
        <dbReference type="ChEBI" id="CHEBI:59789"/>
    </ligand>
</feature>
<name>A0AAF0YEN2_9TREE</name>
<protein>
    <recommendedName>
        <fullName evidence="4">25S rRNA adenine-N(1) methyltransferase</fullName>
        <ecNumber evidence="4">2.1.1.-</ecNumber>
    </recommendedName>
</protein>
<organism evidence="5 6">
    <name type="scientific">Vanrija pseudolonga</name>
    <dbReference type="NCBI Taxonomy" id="143232"/>
    <lineage>
        <taxon>Eukaryota</taxon>
        <taxon>Fungi</taxon>
        <taxon>Dikarya</taxon>
        <taxon>Basidiomycota</taxon>
        <taxon>Agaricomycotina</taxon>
        <taxon>Tremellomycetes</taxon>
        <taxon>Trichosporonales</taxon>
        <taxon>Trichosporonaceae</taxon>
        <taxon>Vanrija</taxon>
    </lineage>
</organism>
<keyword evidence="4" id="KW-0539">Nucleus</keyword>
<dbReference type="EC" id="2.1.1.-" evidence="4"/>
<evidence type="ECO:0000256" key="4">
    <source>
        <dbReference type="HAMAP-Rule" id="MF_03044"/>
    </source>
</evidence>
<dbReference type="Pfam" id="PF11968">
    <property type="entry name" value="Bmt2"/>
    <property type="match status" value="1"/>
</dbReference>
<comment type="function">
    <text evidence="4">S-adenosyl-L-methionine-dependent methyltransferase that specifically methylates the N(1) position of an adenine present in helix 65 in 25S rRNA.</text>
</comment>
<evidence type="ECO:0000313" key="6">
    <source>
        <dbReference type="Proteomes" id="UP000827549"/>
    </source>
</evidence>